<keyword evidence="9 11" id="KW-0520">NAD</keyword>
<sequence>MQRYTMPFAPPGSTVGLLGGSFDPAHDGHVHLSQQALRRLRLDRLWWLVTPGNPIKAHGPAPLAGRMARARALMRHPRVTITDVERQLGTRYTAATLQALRHHYPQVRFVWIMGADNLAQFHRWDRWAGIFRSTPVAVFARPGQQMPALTSKAARRFAQTRLAAQDAGRLAHAQAPAWVFLTMPKRDISSTRLRQAEGAPAR</sequence>
<evidence type="ECO:0000256" key="11">
    <source>
        <dbReference type="HAMAP-Rule" id="MF_00244"/>
    </source>
</evidence>
<dbReference type="CDD" id="cd02165">
    <property type="entry name" value="NMNAT"/>
    <property type="match status" value="1"/>
</dbReference>
<protein>
    <recommendedName>
        <fullName evidence="11">Probable nicotinate-nucleotide adenylyltransferase</fullName>
        <ecNumber evidence="11">2.7.7.18</ecNumber>
    </recommendedName>
    <alternativeName>
        <fullName evidence="11">Deamido-NAD(+) diphosphorylase</fullName>
    </alternativeName>
    <alternativeName>
        <fullName evidence="11">Deamido-NAD(+) pyrophosphorylase</fullName>
    </alternativeName>
    <alternativeName>
        <fullName evidence="11">Nicotinate mononucleotide adenylyltransferase</fullName>
        <shortName evidence="11">NaMN adenylyltransferase</shortName>
    </alternativeName>
</protein>
<dbReference type="STRING" id="564137.SAMN04488238_10674"/>
<evidence type="ECO:0000256" key="7">
    <source>
        <dbReference type="ARBA" id="ARBA00022741"/>
    </source>
</evidence>
<evidence type="ECO:0000256" key="1">
    <source>
        <dbReference type="ARBA" id="ARBA00002324"/>
    </source>
</evidence>
<accession>A0A1H2ZUM3</accession>
<feature type="domain" description="Cytidyltransferase-like" evidence="12">
    <location>
        <begin position="17"/>
        <end position="195"/>
    </location>
</feature>
<proteinExistence type="inferred from homology"/>
<evidence type="ECO:0000256" key="5">
    <source>
        <dbReference type="ARBA" id="ARBA00022679"/>
    </source>
</evidence>
<dbReference type="UniPathway" id="UPA00253">
    <property type="reaction ID" value="UER00332"/>
</dbReference>
<evidence type="ECO:0000259" key="12">
    <source>
        <dbReference type="Pfam" id="PF01467"/>
    </source>
</evidence>
<reference evidence="13 14" key="1">
    <citation type="submission" date="2016-10" db="EMBL/GenBank/DDBJ databases">
        <authorList>
            <person name="de Groot N.N."/>
        </authorList>
    </citation>
    <scope>NUCLEOTIDE SEQUENCE [LARGE SCALE GENOMIC DNA]</scope>
    <source>
        <strain evidence="13 14">CGMCC 1.8894</strain>
    </source>
</reference>
<keyword evidence="4 11" id="KW-0662">Pyridine nucleotide biosynthesis</keyword>
<dbReference type="InterPro" id="IPR004821">
    <property type="entry name" value="Cyt_trans-like"/>
</dbReference>
<dbReference type="Gene3D" id="3.40.50.620">
    <property type="entry name" value="HUPs"/>
    <property type="match status" value="1"/>
</dbReference>
<evidence type="ECO:0000256" key="2">
    <source>
        <dbReference type="ARBA" id="ARBA00005019"/>
    </source>
</evidence>
<comment type="function">
    <text evidence="1 11">Catalyzes the reversible adenylation of nicotinate mononucleotide (NaMN) to nicotinic acid adenine dinucleotide (NaAD).</text>
</comment>
<comment type="catalytic activity">
    <reaction evidence="10 11">
        <text>nicotinate beta-D-ribonucleotide + ATP + H(+) = deamido-NAD(+) + diphosphate</text>
        <dbReference type="Rhea" id="RHEA:22860"/>
        <dbReference type="ChEBI" id="CHEBI:15378"/>
        <dbReference type="ChEBI" id="CHEBI:30616"/>
        <dbReference type="ChEBI" id="CHEBI:33019"/>
        <dbReference type="ChEBI" id="CHEBI:57502"/>
        <dbReference type="ChEBI" id="CHEBI:58437"/>
        <dbReference type="EC" id="2.7.7.18"/>
    </reaction>
</comment>
<evidence type="ECO:0000256" key="3">
    <source>
        <dbReference type="ARBA" id="ARBA00009014"/>
    </source>
</evidence>
<dbReference type="InterPro" id="IPR005248">
    <property type="entry name" value="NadD/NMNAT"/>
</dbReference>
<organism evidence="13 14">
    <name type="scientific">Roseicitreum antarcticum</name>
    <dbReference type="NCBI Taxonomy" id="564137"/>
    <lineage>
        <taxon>Bacteria</taxon>
        <taxon>Pseudomonadati</taxon>
        <taxon>Pseudomonadota</taxon>
        <taxon>Alphaproteobacteria</taxon>
        <taxon>Rhodobacterales</taxon>
        <taxon>Paracoccaceae</taxon>
        <taxon>Roseicitreum</taxon>
    </lineage>
</organism>
<dbReference type="EC" id="2.7.7.18" evidence="11"/>
<dbReference type="NCBIfam" id="NF000843">
    <property type="entry name" value="PRK00071.2-2"/>
    <property type="match status" value="1"/>
</dbReference>
<dbReference type="PANTHER" id="PTHR39321:SF3">
    <property type="entry name" value="PHOSPHOPANTETHEINE ADENYLYLTRANSFERASE"/>
    <property type="match status" value="1"/>
</dbReference>
<dbReference type="AlphaFoldDB" id="A0A1H2ZUM3"/>
<dbReference type="NCBIfam" id="TIGR00482">
    <property type="entry name" value="nicotinate (nicotinamide) nucleotide adenylyltransferase"/>
    <property type="match status" value="1"/>
</dbReference>
<evidence type="ECO:0000256" key="8">
    <source>
        <dbReference type="ARBA" id="ARBA00022840"/>
    </source>
</evidence>
<dbReference type="RefSeq" id="WP_092889874.1">
    <property type="nucleotide sequence ID" value="NZ_CP061498.1"/>
</dbReference>
<evidence type="ECO:0000313" key="14">
    <source>
        <dbReference type="Proteomes" id="UP000198539"/>
    </source>
</evidence>
<name>A0A1H2ZUM3_9RHOB</name>
<dbReference type="NCBIfam" id="NF000845">
    <property type="entry name" value="PRK00071.2-4"/>
    <property type="match status" value="1"/>
</dbReference>
<evidence type="ECO:0000313" key="13">
    <source>
        <dbReference type="EMBL" id="SDX20971.1"/>
    </source>
</evidence>
<evidence type="ECO:0000256" key="4">
    <source>
        <dbReference type="ARBA" id="ARBA00022642"/>
    </source>
</evidence>
<keyword evidence="8 11" id="KW-0067">ATP-binding</keyword>
<keyword evidence="5 11" id="KW-0808">Transferase</keyword>
<dbReference type="GO" id="GO:0004515">
    <property type="term" value="F:nicotinate-nucleotide adenylyltransferase activity"/>
    <property type="evidence" value="ECO:0007669"/>
    <property type="project" value="UniProtKB-UniRule"/>
</dbReference>
<keyword evidence="14" id="KW-1185">Reference proteome</keyword>
<evidence type="ECO:0000256" key="10">
    <source>
        <dbReference type="ARBA" id="ARBA00048721"/>
    </source>
</evidence>
<gene>
    <name evidence="11" type="primary">nadD</name>
    <name evidence="13" type="ORF">SAMN04488238_10674</name>
</gene>
<evidence type="ECO:0000256" key="9">
    <source>
        <dbReference type="ARBA" id="ARBA00023027"/>
    </source>
</evidence>
<dbReference type="SUPFAM" id="SSF52374">
    <property type="entry name" value="Nucleotidylyl transferase"/>
    <property type="match status" value="1"/>
</dbReference>
<comment type="similarity">
    <text evidence="3 11">Belongs to the NadD family.</text>
</comment>
<dbReference type="InterPro" id="IPR014729">
    <property type="entry name" value="Rossmann-like_a/b/a_fold"/>
</dbReference>
<keyword evidence="6 11" id="KW-0548">Nucleotidyltransferase</keyword>
<comment type="pathway">
    <text evidence="2 11">Cofactor biosynthesis; NAD(+) biosynthesis; deamido-NAD(+) from nicotinate D-ribonucleotide: step 1/1.</text>
</comment>
<keyword evidence="7 11" id="KW-0547">Nucleotide-binding</keyword>
<dbReference type="EMBL" id="FNOM01000006">
    <property type="protein sequence ID" value="SDX20971.1"/>
    <property type="molecule type" value="Genomic_DNA"/>
</dbReference>
<dbReference type="Pfam" id="PF01467">
    <property type="entry name" value="CTP_transf_like"/>
    <property type="match status" value="1"/>
</dbReference>
<dbReference type="Proteomes" id="UP000198539">
    <property type="component" value="Unassembled WGS sequence"/>
</dbReference>
<dbReference type="GO" id="GO:0005524">
    <property type="term" value="F:ATP binding"/>
    <property type="evidence" value="ECO:0007669"/>
    <property type="project" value="UniProtKB-KW"/>
</dbReference>
<dbReference type="HAMAP" id="MF_00244">
    <property type="entry name" value="NaMN_adenylyltr"/>
    <property type="match status" value="1"/>
</dbReference>
<dbReference type="OrthoDB" id="5295945at2"/>
<dbReference type="GO" id="GO:0009435">
    <property type="term" value="P:NAD+ biosynthetic process"/>
    <property type="evidence" value="ECO:0007669"/>
    <property type="project" value="UniProtKB-UniRule"/>
</dbReference>
<evidence type="ECO:0000256" key="6">
    <source>
        <dbReference type="ARBA" id="ARBA00022695"/>
    </source>
</evidence>
<dbReference type="PANTHER" id="PTHR39321">
    <property type="entry name" value="NICOTINATE-NUCLEOTIDE ADENYLYLTRANSFERASE-RELATED"/>
    <property type="match status" value="1"/>
</dbReference>